<dbReference type="GO" id="GO:0016987">
    <property type="term" value="F:sigma factor activity"/>
    <property type="evidence" value="ECO:0007669"/>
    <property type="project" value="UniProtKB-KW"/>
</dbReference>
<evidence type="ECO:0000256" key="3">
    <source>
        <dbReference type="ARBA" id="ARBA00023082"/>
    </source>
</evidence>
<evidence type="ECO:0000259" key="8">
    <source>
        <dbReference type="Pfam" id="PF08281"/>
    </source>
</evidence>
<evidence type="ECO:0000256" key="5">
    <source>
        <dbReference type="ARBA" id="ARBA00023163"/>
    </source>
</evidence>
<evidence type="ECO:0000313" key="9">
    <source>
        <dbReference type="EMBL" id="TCO19701.1"/>
    </source>
</evidence>
<gene>
    <name evidence="9" type="ORF">EV652_113100</name>
</gene>
<dbReference type="InterPro" id="IPR007627">
    <property type="entry name" value="RNA_pol_sigma70_r2"/>
</dbReference>
<keyword evidence="10" id="KW-1185">Reference proteome</keyword>
<evidence type="ECO:0000259" key="7">
    <source>
        <dbReference type="Pfam" id="PF04542"/>
    </source>
</evidence>
<dbReference type="InterPro" id="IPR036388">
    <property type="entry name" value="WH-like_DNA-bd_sf"/>
</dbReference>
<dbReference type="SUPFAM" id="SSF88946">
    <property type="entry name" value="Sigma2 domain of RNA polymerase sigma factors"/>
    <property type="match status" value="1"/>
</dbReference>
<proteinExistence type="inferred from homology"/>
<feature type="domain" description="RNA polymerase sigma factor 70 region 4 type 2" evidence="8">
    <location>
        <begin position="118"/>
        <end position="170"/>
    </location>
</feature>
<dbReference type="GO" id="GO:0006950">
    <property type="term" value="P:response to stress"/>
    <property type="evidence" value="ECO:0007669"/>
    <property type="project" value="UniProtKB-ARBA"/>
</dbReference>
<dbReference type="GO" id="GO:0006352">
    <property type="term" value="P:DNA-templated transcription initiation"/>
    <property type="evidence" value="ECO:0007669"/>
    <property type="project" value="InterPro"/>
</dbReference>
<evidence type="ECO:0000256" key="1">
    <source>
        <dbReference type="ARBA" id="ARBA00010641"/>
    </source>
</evidence>
<evidence type="ECO:0000256" key="2">
    <source>
        <dbReference type="ARBA" id="ARBA00023015"/>
    </source>
</evidence>
<dbReference type="PROSITE" id="PS01063">
    <property type="entry name" value="SIGMA70_ECF"/>
    <property type="match status" value="1"/>
</dbReference>
<keyword evidence="2 6" id="KW-0805">Transcription regulation</keyword>
<name>A0A4R2H370_9ACTN</name>
<dbReference type="OrthoDB" id="9803470at2"/>
<dbReference type="InterPro" id="IPR013324">
    <property type="entry name" value="RNA_pol_sigma_r3/r4-like"/>
</dbReference>
<dbReference type="Pfam" id="PF04542">
    <property type="entry name" value="Sigma70_r2"/>
    <property type="match status" value="1"/>
</dbReference>
<dbReference type="InterPro" id="IPR000838">
    <property type="entry name" value="RNA_pol_sigma70_ECF_CS"/>
</dbReference>
<sequence length="185" mass="21213">MRSECSRELKARFEAEAVPLLLRFYPAAVRLTRNAADAEDLVQETCLRAYRGFDRFQPGTNLRAWLYRILHNTFINDYRKAQHQPRTIADDWSQNQAVERRIADVSAEDAVIAAIPDDRLREALASLPEIYRRVVLLFDVDGFSYQEIATIVGVPRGTVMSRLHRARKALRERLQASPEARCVAA</sequence>
<accession>A0A4R2H370</accession>
<comment type="similarity">
    <text evidence="1 6">Belongs to the sigma-70 factor family. ECF subfamily.</text>
</comment>
<keyword evidence="4 6" id="KW-0238">DNA-binding</keyword>
<evidence type="ECO:0000256" key="4">
    <source>
        <dbReference type="ARBA" id="ARBA00023125"/>
    </source>
</evidence>
<dbReference type="SUPFAM" id="SSF88659">
    <property type="entry name" value="Sigma3 and sigma4 domains of RNA polymerase sigma factors"/>
    <property type="match status" value="1"/>
</dbReference>
<dbReference type="InterPro" id="IPR013325">
    <property type="entry name" value="RNA_pol_sigma_r2"/>
</dbReference>
<dbReference type="Gene3D" id="1.10.10.10">
    <property type="entry name" value="Winged helix-like DNA-binding domain superfamily/Winged helix DNA-binding domain"/>
    <property type="match status" value="1"/>
</dbReference>
<feature type="domain" description="RNA polymerase sigma-70 region 2" evidence="7">
    <location>
        <begin position="27"/>
        <end position="82"/>
    </location>
</feature>
<reference evidence="9 10" key="1">
    <citation type="journal article" date="2015" name="Stand. Genomic Sci.">
        <title>Genomic Encyclopedia of Bacterial and Archaeal Type Strains, Phase III: the genomes of soil and plant-associated and newly described type strains.</title>
        <authorList>
            <person name="Whitman W.B."/>
            <person name="Woyke T."/>
            <person name="Klenk H.P."/>
            <person name="Zhou Y."/>
            <person name="Lilburn T.G."/>
            <person name="Beck B.J."/>
            <person name="De Vos P."/>
            <person name="Vandamme P."/>
            <person name="Eisen J.A."/>
            <person name="Garrity G."/>
            <person name="Hugenholtz P."/>
            <person name="Kyrpides N.C."/>
        </authorList>
    </citation>
    <scope>NUCLEOTIDE SEQUENCE [LARGE SCALE GENOMIC DNA]</scope>
    <source>
        <strain evidence="9 10">VKM Ac-2572</strain>
    </source>
</reference>
<dbReference type="Gene3D" id="1.10.1740.10">
    <property type="match status" value="1"/>
</dbReference>
<comment type="caution">
    <text evidence="9">The sequence shown here is derived from an EMBL/GenBank/DDBJ whole genome shotgun (WGS) entry which is preliminary data.</text>
</comment>
<evidence type="ECO:0000313" key="10">
    <source>
        <dbReference type="Proteomes" id="UP000294508"/>
    </source>
</evidence>
<dbReference type="InterPro" id="IPR014284">
    <property type="entry name" value="RNA_pol_sigma-70_dom"/>
</dbReference>
<protein>
    <recommendedName>
        <fullName evidence="6">RNA polymerase sigma factor</fullName>
    </recommendedName>
</protein>
<dbReference type="Proteomes" id="UP000294508">
    <property type="component" value="Unassembled WGS sequence"/>
</dbReference>
<dbReference type="InterPro" id="IPR013249">
    <property type="entry name" value="RNA_pol_sigma70_r4_t2"/>
</dbReference>
<dbReference type="AlphaFoldDB" id="A0A4R2H370"/>
<organism evidence="9 10">
    <name type="scientific">Kribbella steppae</name>
    <dbReference type="NCBI Taxonomy" id="2512223"/>
    <lineage>
        <taxon>Bacteria</taxon>
        <taxon>Bacillati</taxon>
        <taxon>Actinomycetota</taxon>
        <taxon>Actinomycetes</taxon>
        <taxon>Propionibacteriales</taxon>
        <taxon>Kribbellaceae</taxon>
        <taxon>Kribbella</taxon>
    </lineage>
</organism>
<evidence type="ECO:0000256" key="6">
    <source>
        <dbReference type="RuleBase" id="RU000716"/>
    </source>
</evidence>
<dbReference type="CDD" id="cd06171">
    <property type="entry name" value="Sigma70_r4"/>
    <property type="match status" value="1"/>
</dbReference>
<keyword evidence="5 6" id="KW-0804">Transcription</keyword>
<dbReference type="NCBIfam" id="TIGR02937">
    <property type="entry name" value="sigma70-ECF"/>
    <property type="match status" value="1"/>
</dbReference>
<dbReference type="EMBL" id="SLWN01000013">
    <property type="protein sequence ID" value="TCO19701.1"/>
    <property type="molecule type" value="Genomic_DNA"/>
</dbReference>
<dbReference type="PANTHER" id="PTHR43133">
    <property type="entry name" value="RNA POLYMERASE ECF-TYPE SIGMA FACTO"/>
    <property type="match status" value="1"/>
</dbReference>
<dbReference type="RefSeq" id="WP_132213174.1">
    <property type="nucleotide sequence ID" value="NZ_SLWN01000013.1"/>
</dbReference>
<dbReference type="Pfam" id="PF08281">
    <property type="entry name" value="Sigma70_r4_2"/>
    <property type="match status" value="1"/>
</dbReference>
<keyword evidence="3 6" id="KW-0731">Sigma factor</keyword>
<dbReference type="GO" id="GO:0003677">
    <property type="term" value="F:DNA binding"/>
    <property type="evidence" value="ECO:0007669"/>
    <property type="project" value="UniProtKB-KW"/>
</dbReference>
<dbReference type="InterPro" id="IPR039425">
    <property type="entry name" value="RNA_pol_sigma-70-like"/>
</dbReference>
<dbReference type="PANTHER" id="PTHR43133:SF59">
    <property type="entry name" value="ECF RNA POLYMERASE SIGMA FACTOR SIGR"/>
    <property type="match status" value="1"/>
</dbReference>